<protein>
    <recommendedName>
        <fullName evidence="3">Rhodanese domain-containing protein</fullName>
    </recommendedName>
</protein>
<dbReference type="InterPro" id="IPR036291">
    <property type="entry name" value="NAD(P)-bd_dom_sf"/>
</dbReference>
<dbReference type="PANTHER" id="PTHR11364:SF27">
    <property type="entry name" value="SULFURTRANSFERASE"/>
    <property type="match status" value="1"/>
</dbReference>
<dbReference type="SUPFAM" id="SSF48179">
    <property type="entry name" value="6-phosphogluconate dehydrogenase C-terminal domain-like"/>
    <property type="match status" value="1"/>
</dbReference>
<dbReference type="CDD" id="cd01449">
    <property type="entry name" value="TST_Repeat_2"/>
    <property type="match status" value="1"/>
</dbReference>
<keyword evidence="5" id="KW-1185">Reference proteome</keyword>
<gene>
    <name evidence="4" type="ORF">ADL15_47995</name>
</gene>
<dbReference type="InterPro" id="IPR036873">
    <property type="entry name" value="Rhodanese-like_dom_sf"/>
</dbReference>
<dbReference type="PANTHER" id="PTHR11364">
    <property type="entry name" value="THIOSULFATE SULFERTANSFERASE"/>
    <property type="match status" value="1"/>
</dbReference>
<organism evidence="4 5">
    <name type="scientific">Actinoplanes awajinensis subsp. mycoplanecinus</name>
    <dbReference type="NCBI Taxonomy" id="135947"/>
    <lineage>
        <taxon>Bacteria</taxon>
        <taxon>Bacillati</taxon>
        <taxon>Actinomycetota</taxon>
        <taxon>Actinomycetes</taxon>
        <taxon>Micromonosporales</taxon>
        <taxon>Micromonosporaceae</taxon>
        <taxon>Actinoplanes</taxon>
    </lineage>
</organism>
<dbReference type="AlphaFoldDB" id="A0A101J9D9"/>
<dbReference type="Pfam" id="PF00581">
    <property type="entry name" value="Rhodanese"/>
    <property type="match status" value="2"/>
</dbReference>
<dbReference type="InterPro" id="IPR001763">
    <property type="entry name" value="Rhodanese-like_dom"/>
</dbReference>
<dbReference type="Pfam" id="PF08546">
    <property type="entry name" value="ApbA_C"/>
    <property type="match status" value="1"/>
</dbReference>
<evidence type="ECO:0000256" key="1">
    <source>
        <dbReference type="ARBA" id="ARBA00022679"/>
    </source>
</evidence>
<dbReference type="GO" id="GO:0004792">
    <property type="term" value="F:thiosulfate-cyanide sulfurtransferase activity"/>
    <property type="evidence" value="ECO:0007669"/>
    <property type="project" value="InterPro"/>
</dbReference>
<feature type="domain" description="Rhodanese" evidence="3">
    <location>
        <begin position="398"/>
        <end position="516"/>
    </location>
</feature>
<dbReference type="InterPro" id="IPR013752">
    <property type="entry name" value="KPA_reductase"/>
</dbReference>
<reference evidence="4 5" key="1">
    <citation type="submission" date="2015-10" db="EMBL/GenBank/DDBJ databases">
        <authorList>
            <person name="Gilbert D.G."/>
        </authorList>
    </citation>
    <scope>NUCLEOTIDE SEQUENCE [LARGE SCALE GENOMIC DNA]</scope>
    <source>
        <strain evidence="4 5">NRRL B-16712</strain>
    </source>
</reference>
<dbReference type="Pfam" id="PF02558">
    <property type="entry name" value="ApbA"/>
    <property type="match status" value="1"/>
</dbReference>
<evidence type="ECO:0000256" key="2">
    <source>
        <dbReference type="ARBA" id="ARBA00022737"/>
    </source>
</evidence>
<dbReference type="EMBL" id="LLZH01000340">
    <property type="protein sequence ID" value="KUL22604.1"/>
    <property type="molecule type" value="Genomic_DNA"/>
</dbReference>
<dbReference type="PROSITE" id="PS50206">
    <property type="entry name" value="RHODANESE_3"/>
    <property type="match status" value="2"/>
</dbReference>
<evidence type="ECO:0000313" key="4">
    <source>
        <dbReference type="EMBL" id="KUL22604.1"/>
    </source>
</evidence>
<feature type="domain" description="Rhodanese" evidence="3">
    <location>
        <begin position="545"/>
        <end position="653"/>
    </location>
</feature>
<dbReference type="SUPFAM" id="SSF52821">
    <property type="entry name" value="Rhodanese/Cell cycle control phosphatase"/>
    <property type="match status" value="2"/>
</dbReference>
<dbReference type="InterPro" id="IPR013328">
    <property type="entry name" value="6PGD_dom2"/>
</dbReference>
<dbReference type="CDD" id="cd01448">
    <property type="entry name" value="TST_Repeat_1"/>
    <property type="match status" value="1"/>
</dbReference>
<evidence type="ECO:0000259" key="3">
    <source>
        <dbReference type="PROSITE" id="PS50206"/>
    </source>
</evidence>
<dbReference type="InterPro" id="IPR045078">
    <property type="entry name" value="TST/MPST-like"/>
</dbReference>
<dbReference type="Gene3D" id="3.40.250.10">
    <property type="entry name" value="Rhodanese-like domain"/>
    <property type="match status" value="2"/>
</dbReference>
<dbReference type="InterPro" id="IPR008927">
    <property type="entry name" value="6-PGluconate_DH-like_C_sf"/>
</dbReference>
<dbReference type="Gene3D" id="3.40.50.720">
    <property type="entry name" value="NAD(P)-binding Rossmann-like Domain"/>
    <property type="match status" value="1"/>
</dbReference>
<dbReference type="PROSITE" id="PS00380">
    <property type="entry name" value="RHODANESE_1"/>
    <property type="match status" value="1"/>
</dbReference>
<proteinExistence type="predicted"/>
<dbReference type="SMART" id="SM00450">
    <property type="entry name" value="RHOD"/>
    <property type="match status" value="2"/>
</dbReference>
<sequence>MTSAPIPTEPIGDIGHSSRYVVIGAGAVGASIAAELHRAGVDTLLVARGAQLTALRDKGLTYVRPDGAHQLRLPVVAGPDEVELAENDVLVLATKSPDTAAAVRDWAWRPVKRADGRTGVAATDLPLVTLQNGLDNERTALRSFAHVIGGVVWIPATFVVPGEVVNHADPVPAVLFLGRYPAAPGTDPVAERVAGGLRQGGFTVHLVADVTAHKAAKLLGNLVNSLDALYPPSELRDAAVAALRAEATAVYAAAGIVPAVPDHTGFGVAEIATHPRVGNSTRQSLTRSTVPETDFLDGEIVLLGRLHGVPTPAAAAVQARIHRAITETTPAGSLDDTDLAATLPALKKRPLQPEQAADLSPLSPGLQSLTVRYGTATDDTTRDTVLVTAQEIYRRAAEPAPPVLLDVRWALGDPHGAEHYRAGHLPGAVYVDLDTELAGAHAPGAGRHPLPTAQKLQSAARRWGISRDSTVVVYDNSGGLAAARAWWLLRWAGVPDVRILDGGLAAWREAGYAEATGEARTRPAGDITLNGGHLPVLTADEAAALPATGTLLDARAGERYRGEVEPIDPRAGHIPGAVSKPTGENLRAGVPYFKSTGELRDRFADVRGPVGVYCGSGVTAAHQIAALAVAGIDAALYPGSWSAWSSDPSRPLATGAQP</sequence>
<dbReference type="Gene3D" id="1.10.1040.10">
    <property type="entry name" value="N-(1-d-carboxylethyl)-l-norvaline Dehydrogenase, domain 2"/>
    <property type="match status" value="1"/>
</dbReference>
<keyword evidence="2" id="KW-0677">Repeat</keyword>
<evidence type="ECO:0000313" key="5">
    <source>
        <dbReference type="Proteomes" id="UP000053244"/>
    </source>
</evidence>
<dbReference type="SUPFAM" id="SSF51735">
    <property type="entry name" value="NAD(P)-binding Rossmann-fold domains"/>
    <property type="match status" value="1"/>
</dbReference>
<dbReference type="Proteomes" id="UP000053244">
    <property type="component" value="Unassembled WGS sequence"/>
</dbReference>
<keyword evidence="1" id="KW-0808">Transferase</keyword>
<comment type="caution">
    <text evidence="4">The sequence shown here is derived from an EMBL/GenBank/DDBJ whole genome shotgun (WGS) entry which is preliminary data.</text>
</comment>
<dbReference type="OrthoDB" id="9770030at2"/>
<dbReference type="InterPro" id="IPR013332">
    <property type="entry name" value="KPR_N"/>
</dbReference>
<dbReference type="InterPro" id="IPR001307">
    <property type="entry name" value="Thiosulphate_STrfase_CS"/>
</dbReference>
<name>A0A101J9D9_9ACTN</name>
<accession>A0A101J9D9</accession>